<reference evidence="2" key="1">
    <citation type="journal article" date="2020" name="Cell">
        <title>Large-Scale Comparative Analyses of Tick Genomes Elucidate Their Genetic Diversity and Vector Capacities.</title>
        <authorList>
            <consortium name="Tick Genome and Microbiome Consortium (TIGMIC)"/>
            <person name="Jia N."/>
            <person name="Wang J."/>
            <person name="Shi W."/>
            <person name="Du L."/>
            <person name="Sun Y."/>
            <person name="Zhan W."/>
            <person name="Jiang J.F."/>
            <person name="Wang Q."/>
            <person name="Zhang B."/>
            <person name="Ji P."/>
            <person name="Bell-Sakyi L."/>
            <person name="Cui X.M."/>
            <person name="Yuan T.T."/>
            <person name="Jiang B.G."/>
            <person name="Yang W.F."/>
            <person name="Lam T.T."/>
            <person name="Chang Q.C."/>
            <person name="Ding S.J."/>
            <person name="Wang X.J."/>
            <person name="Zhu J.G."/>
            <person name="Ruan X.D."/>
            <person name="Zhao L."/>
            <person name="Wei J.T."/>
            <person name="Ye R.Z."/>
            <person name="Que T.C."/>
            <person name="Du C.H."/>
            <person name="Zhou Y.H."/>
            <person name="Cheng J.X."/>
            <person name="Dai P.F."/>
            <person name="Guo W.B."/>
            <person name="Han X.H."/>
            <person name="Huang E.J."/>
            <person name="Li L.F."/>
            <person name="Wei W."/>
            <person name="Gao Y.C."/>
            <person name="Liu J.Z."/>
            <person name="Shao H.Z."/>
            <person name="Wang X."/>
            <person name="Wang C.C."/>
            <person name="Yang T.C."/>
            <person name="Huo Q.B."/>
            <person name="Li W."/>
            <person name="Chen H.Y."/>
            <person name="Chen S.E."/>
            <person name="Zhou L.G."/>
            <person name="Ni X.B."/>
            <person name="Tian J.H."/>
            <person name="Sheng Y."/>
            <person name="Liu T."/>
            <person name="Pan Y.S."/>
            <person name="Xia L.Y."/>
            <person name="Li J."/>
            <person name="Zhao F."/>
            <person name="Cao W.C."/>
        </authorList>
    </citation>
    <scope>NUCLEOTIDE SEQUENCE</scope>
    <source>
        <strain evidence="2">Rmic-2018</strain>
    </source>
</reference>
<dbReference type="AlphaFoldDB" id="A0A9J6ERG5"/>
<feature type="region of interest" description="Disordered" evidence="1">
    <location>
        <begin position="289"/>
        <end position="319"/>
    </location>
</feature>
<organism evidence="2 3">
    <name type="scientific">Rhipicephalus microplus</name>
    <name type="common">Cattle tick</name>
    <name type="synonym">Boophilus microplus</name>
    <dbReference type="NCBI Taxonomy" id="6941"/>
    <lineage>
        <taxon>Eukaryota</taxon>
        <taxon>Metazoa</taxon>
        <taxon>Ecdysozoa</taxon>
        <taxon>Arthropoda</taxon>
        <taxon>Chelicerata</taxon>
        <taxon>Arachnida</taxon>
        <taxon>Acari</taxon>
        <taxon>Parasitiformes</taxon>
        <taxon>Ixodida</taxon>
        <taxon>Ixodoidea</taxon>
        <taxon>Ixodidae</taxon>
        <taxon>Rhipicephalinae</taxon>
        <taxon>Rhipicephalus</taxon>
        <taxon>Boophilus</taxon>
    </lineage>
</organism>
<evidence type="ECO:0000313" key="2">
    <source>
        <dbReference type="EMBL" id="KAH8036994.1"/>
    </source>
</evidence>
<reference evidence="2" key="2">
    <citation type="submission" date="2021-09" db="EMBL/GenBank/DDBJ databases">
        <authorList>
            <person name="Jia N."/>
            <person name="Wang J."/>
            <person name="Shi W."/>
            <person name="Du L."/>
            <person name="Sun Y."/>
            <person name="Zhan W."/>
            <person name="Jiang J."/>
            <person name="Wang Q."/>
            <person name="Zhang B."/>
            <person name="Ji P."/>
            <person name="Sakyi L.B."/>
            <person name="Cui X."/>
            <person name="Yuan T."/>
            <person name="Jiang B."/>
            <person name="Yang W."/>
            <person name="Lam T.T.-Y."/>
            <person name="Chang Q."/>
            <person name="Ding S."/>
            <person name="Wang X."/>
            <person name="Zhu J."/>
            <person name="Ruan X."/>
            <person name="Zhao L."/>
            <person name="Wei J."/>
            <person name="Que T."/>
            <person name="Du C."/>
            <person name="Cheng J."/>
            <person name="Dai P."/>
            <person name="Han X."/>
            <person name="Huang E."/>
            <person name="Gao Y."/>
            <person name="Liu J."/>
            <person name="Shao H."/>
            <person name="Ye R."/>
            <person name="Li L."/>
            <person name="Wei W."/>
            <person name="Wang X."/>
            <person name="Wang C."/>
            <person name="Huo Q."/>
            <person name="Li W."/>
            <person name="Guo W."/>
            <person name="Chen H."/>
            <person name="Chen S."/>
            <person name="Zhou L."/>
            <person name="Zhou L."/>
            <person name="Ni X."/>
            <person name="Tian J."/>
            <person name="Zhou Y."/>
            <person name="Sheng Y."/>
            <person name="Liu T."/>
            <person name="Pan Y."/>
            <person name="Xia L."/>
            <person name="Li J."/>
            <person name="Zhao F."/>
            <person name="Cao W."/>
        </authorList>
    </citation>
    <scope>NUCLEOTIDE SEQUENCE</scope>
    <source>
        <strain evidence="2">Rmic-2018</strain>
        <tissue evidence="2">Larvae</tissue>
    </source>
</reference>
<evidence type="ECO:0000256" key="1">
    <source>
        <dbReference type="SAM" id="MobiDB-lite"/>
    </source>
</evidence>
<evidence type="ECO:0000313" key="3">
    <source>
        <dbReference type="Proteomes" id="UP000821866"/>
    </source>
</evidence>
<comment type="caution">
    <text evidence="2">The sequence shown here is derived from an EMBL/GenBank/DDBJ whole genome shotgun (WGS) entry which is preliminary data.</text>
</comment>
<feature type="compositionally biased region" description="Basic residues" evidence="1">
    <location>
        <begin position="306"/>
        <end position="319"/>
    </location>
</feature>
<feature type="compositionally biased region" description="Basic and acidic residues" evidence="1">
    <location>
        <begin position="49"/>
        <end position="63"/>
    </location>
</feature>
<name>A0A9J6ERG5_RHIMP</name>
<dbReference type="Proteomes" id="UP000821866">
    <property type="component" value="Chromosome 10"/>
</dbReference>
<feature type="region of interest" description="Disordered" evidence="1">
    <location>
        <begin position="34"/>
        <end position="100"/>
    </location>
</feature>
<sequence length="319" mass="35792">MKPPAAEPTLGIPASELHLAKALDVVTNQQYHHLKEDGRADDQINDDDTVSRDATDHQSHAEEDASWQEVKSTKQRKKAALERRCSNADSRTKSRQRRRHSINCQSYHHCRKMITRSSGPGPPTEKHALAQATIVACQAAFRDDQFILKINSGSNIVMPSTRYEDVADKARFIRTLVLNGRAHAVHAYVDNRDDALRVVIHGVPMNNFIETLMAQLRVRMHGVEIITARMIGTTKSAAITFFGPALPRNVYYYGGHSDKIHQDKTSDPPKTKNLHWFCCCEEKDALKLADDKQSSQSHSPSPSQSRARHSGGAHQHRLD</sequence>
<proteinExistence type="predicted"/>
<feature type="compositionally biased region" description="Low complexity" evidence="1">
    <location>
        <begin position="294"/>
        <end position="305"/>
    </location>
</feature>
<gene>
    <name evidence="2" type="ORF">HPB51_008042</name>
</gene>
<protein>
    <submittedName>
        <fullName evidence="2">Uncharacterized protein</fullName>
    </submittedName>
</protein>
<dbReference type="EMBL" id="JABSTU010000002">
    <property type="protein sequence ID" value="KAH8036994.1"/>
    <property type="molecule type" value="Genomic_DNA"/>
</dbReference>
<keyword evidence="3" id="KW-1185">Reference proteome</keyword>
<accession>A0A9J6ERG5</accession>
<feature type="compositionally biased region" description="Basic and acidic residues" evidence="1">
    <location>
        <begin position="79"/>
        <end position="92"/>
    </location>
</feature>